<proteinExistence type="predicted"/>
<sequence length="260" mass="28977">MKKLLLLLLLFSFTVGSLLAQSTFKNRLSFGIEAGPQINSVRNGGLMNPKGRIAANVGVFVQYDISHSLNLSLGANYDPRGFETSARTQSLVLSDTGYIGYNSYYAYDMTYKINYLTIPLNITYLSSGSKFRLLVEGGVYFSIALKSHQKGYQGIYVDSTDLPHYGDSTLTAGFHMTNYDSTAANFFNATDFGFHFAFGLVYQVSDKMAITFKPGFNFGLTPIVSSPGVNLKWDRILKLNVGIVYKFHPYVKPKNEYILQ</sequence>
<reference evidence="2" key="1">
    <citation type="submission" date="2018-06" db="EMBL/GenBank/DDBJ databases">
        <authorList>
            <person name="Zhirakovskaya E."/>
        </authorList>
    </citation>
    <scope>NUCLEOTIDE SEQUENCE</scope>
</reference>
<dbReference type="SUPFAM" id="SSF56935">
    <property type="entry name" value="Porins"/>
    <property type="match status" value="1"/>
</dbReference>
<protein>
    <recommendedName>
        <fullName evidence="1">Outer membrane protein beta-barrel domain-containing protein</fullName>
    </recommendedName>
</protein>
<name>A0A3B0UJX1_9ZZZZ</name>
<dbReference type="Pfam" id="PF13568">
    <property type="entry name" value="OMP_b-brl_2"/>
    <property type="match status" value="1"/>
</dbReference>
<organism evidence="2">
    <name type="scientific">hydrothermal vent metagenome</name>
    <dbReference type="NCBI Taxonomy" id="652676"/>
    <lineage>
        <taxon>unclassified sequences</taxon>
        <taxon>metagenomes</taxon>
        <taxon>ecological metagenomes</taxon>
    </lineage>
</organism>
<gene>
    <name evidence="2" type="ORF">MNBD_BACTEROID07-1682</name>
</gene>
<evidence type="ECO:0000313" key="2">
    <source>
        <dbReference type="EMBL" id="VAW26722.1"/>
    </source>
</evidence>
<feature type="domain" description="Outer membrane protein beta-barrel" evidence="1">
    <location>
        <begin position="20"/>
        <end position="223"/>
    </location>
</feature>
<evidence type="ECO:0000259" key="1">
    <source>
        <dbReference type="Pfam" id="PF13568"/>
    </source>
</evidence>
<dbReference type="EMBL" id="UOET01000053">
    <property type="protein sequence ID" value="VAW26722.1"/>
    <property type="molecule type" value="Genomic_DNA"/>
</dbReference>
<dbReference type="AlphaFoldDB" id="A0A3B0UJX1"/>
<dbReference type="InterPro" id="IPR025665">
    <property type="entry name" value="Beta-barrel_OMP_2"/>
</dbReference>
<accession>A0A3B0UJX1</accession>